<organism evidence="7 8">
    <name type="scientific">Apodemus speciosus</name>
    <name type="common">Large Japanese field mouse</name>
    <dbReference type="NCBI Taxonomy" id="105296"/>
    <lineage>
        <taxon>Eukaryota</taxon>
        <taxon>Metazoa</taxon>
        <taxon>Chordata</taxon>
        <taxon>Craniata</taxon>
        <taxon>Vertebrata</taxon>
        <taxon>Euteleostomi</taxon>
        <taxon>Mammalia</taxon>
        <taxon>Eutheria</taxon>
        <taxon>Euarchontoglires</taxon>
        <taxon>Glires</taxon>
        <taxon>Rodentia</taxon>
        <taxon>Myomorpha</taxon>
        <taxon>Muroidea</taxon>
        <taxon>Muridae</taxon>
        <taxon>Murinae</taxon>
        <taxon>Apodemus</taxon>
    </lineage>
</organism>
<dbReference type="InterPro" id="IPR050342">
    <property type="entry name" value="HMGB"/>
</dbReference>
<keyword evidence="8" id="KW-1185">Reference proteome</keyword>
<proteinExistence type="inferred from homology"/>
<dbReference type="CDD" id="cd21978">
    <property type="entry name" value="HMG-box_HMGB_rpt1"/>
    <property type="match status" value="1"/>
</dbReference>
<dbReference type="CDD" id="cd21979">
    <property type="entry name" value="HMG-box_HMGB_rpt2"/>
    <property type="match status" value="1"/>
</dbReference>
<dbReference type="Proteomes" id="UP001623349">
    <property type="component" value="Unassembled WGS sequence"/>
</dbReference>
<feature type="DNA-binding region" description="HMG box" evidence="5">
    <location>
        <begin position="9"/>
        <end position="72"/>
    </location>
</feature>
<evidence type="ECO:0000313" key="7">
    <source>
        <dbReference type="EMBL" id="GAB1302385.1"/>
    </source>
</evidence>
<dbReference type="PANTHER" id="PTHR48112:SF32">
    <property type="entry name" value="HIGH MOBILITY GROUP PROTEIN B3"/>
    <property type="match status" value="1"/>
</dbReference>
<dbReference type="EMBL" id="BAAFST010000019">
    <property type="protein sequence ID" value="GAB1302385.1"/>
    <property type="molecule type" value="Genomic_DNA"/>
</dbReference>
<evidence type="ECO:0000259" key="6">
    <source>
        <dbReference type="PROSITE" id="PS50118"/>
    </source>
</evidence>
<evidence type="ECO:0000256" key="4">
    <source>
        <dbReference type="ARBA" id="ARBA00023242"/>
    </source>
</evidence>
<dbReference type="Gene3D" id="1.10.30.10">
    <property type="entry name" value="High mobility group box domain"/>
    <property type="match status" value="2"/>
</dbReference>
<dbReference type="SUPFAM" id="SSF47095">
    <property type="entry name" value="HMG-box"/>
    <property type="match status" value="2"/>
</dbReference>
<name>A0ABQ0FT09_APOSI</name>
<accession>A0ABQ0FT09</accession>
<dbReference type="InterPro" id="IPR036910">
    <property type="entry name" value="HMG_box_dom_sf"/>
</dbReference>
<dbReference type="Pfam" id="PF09011">
    <property type="entry name" value="HMG_box_2"/>
    <property type="match status" value="1"/>
</dbReference>
<evidence type="ECO:0000256" key="2">
    <source>
        <dbReference type="ARBA" id="ARBA00008774"/>
    </source>
</evidence>
<keyword evidence="3 5" id="KW-0238">DNA-binding</keyword>
<feature type="domain" description="HMG box" evidence="6">
    <location>
        <begin position="9"/>
        <end position="72"/>
    </location>
</feature>
<feature type="DNA-binding region" description="HMG box" evidence="5">
    <location>
        <begin position="85"/>
        <end position="153"/>
    </location>
</feature>
<dbReference type="SMART" id="SM00398">
    <property type="entry name" value="HMG"/>
    <property type="match status" value="2"/>
</dbReference>
<gene>
    <name evidence="7" type="ORF">APTSU1_001762400</name>
</gene>
<comment type="caution">
    <text evidence="7">The sequence shown here is derived from an EMBL/GenBank/DDBJ whole genome shotgun (WGS) entry which is preliminary data.</text>
</comment>
<evidence type="ECO:0000313" key="8">
    <source>
        <dbReference type="Proteomes" id="UP001623349"/>
    </source>
</evidence>
<comment type="similarity">
    <text evidence="2">Belongs to the HMGB family.</text>
</comment>
<evidence type="ECO:0000256" key="5">
    <source>
        <dbReference type="PROSITE-ProRule" id="PRU00267"/>
    </source>
</evidence>
<dbReference type="PROSITE" id="PS50118">
    <property type="entry name" value="HMG_BOX_2"/>
    <property type="match status" value="2"/>
</dbReference>
<dbReference type="PANTHER" id="PTHR48112">
    <property type="entry name" value="HIGH MOBILITY GROUP PROTEIN DSP1"/>
    <property type="match status" value="1"/>
</dbReference>
<dbReference type="PRINTS" id="PR00886">
    <property type="entry name" value="HIGHMOBLTY12"/>
</dbReference>
<dbReference type="Pfam" id="PF00505">
    <property type="entry name" value="HMG_box"/>
    <property type="match status" value="1"/>
</dbReference>
<feature type="domain" description="HMG box" evidence="6">
    <location>
        <begin position="85"/>
        <end position="153"/>
    </location>
</feature>
<evidence type="ECO:0000256" key="3">
    <source>
        <dbReference type="ARBA" id="ARBA00023125"/>
    </source>
</evidence>
<keyword evidence="4 5" id="KW-0539">Nucleus</keyword>
<protein>
    <submittedName>
        <fullName evidence="7">High mobility group protein B3</fullName>
    </submittedName>
</protein>
<reference evidence="7 8" key="1">
    <citation type="submission" date="2024-08" db="EMBL/GenBank/DDBJ databases">
        <title>The draft genome of Apodemus speciosus.</title>
        <authorList>
            <person name="Nabeshima K."/>
            <person name="Suzuki S."/>
            <person name="Onuma M."/>
        </authorList>
    </citation>
    <scope>NUCLEOTIDE SEQUENCE [LARGE SCALE GENOMIC DNA]</scope>
    <source>
        <strain evidence="7">IB14-021</strain>
    </source>
</reference>
<evidence type="ECO:0000256" key="1">
    <source>
        <dbReference type="ARBA" id="ARBA00004123"/>
    </source>
</evidence>
<sequence>MAKVDPRKPKGKMSTYAFFVQTCREEPKKNPEVPLNSAEFSKTCPERWKTSKSNEMAKANKVRYDREMKDYGSVKGGKKEDPNAFKTPPSGFFLLCSEFCPKIRSTNSGISTGDVAKKLGEIWNNLSDSEKQPYITKAAELKETEEKDVADYVSLRGSVTAPRVPLKLLKRRRKRKMRKLCLLVNSLE</sequence>
<comment type="subcellular location">
    <subcellularLocation>
        <location evidence="1">Nucleus</location>
    </subcellularLocation>
</comment>
<dbReference type="InterPro" id="IPR009071">
    <property type="entry name" value="HMG_box_dom"/>
</dbReference>